<sequence>MNRLERVIFFSKRDLMAPHMLGNAEKLLDRTLDFGGLDLNDLIEFHHIQRYFEIEMFLTHWSVEQIEGYKAKVGQAMAAIRLFLYNLSDEEMVQEVGKLEFDNRESFWLVFRYFQLQKKVDRSVFEKILSTYPHHIRQILSLQGLVDHYNHEIRFFLFNYEDAAELLLSHYEQKRDGDQSNYHFPKSLTDTDKEIIITNYIESEDPNLNFIDLARNARQLKLSPKVRLGAKRISERKRDEIFNSENSIRIGVAASLDKNQVEPLIYDDKREEPTIVYGGRYFDSLATELELFNVFSDLFQYTDEEGLISLLSKDSEMDQLEKLFMHSKNEYQRGIVFERKNMLSLAQLGIMTHYLTDKGSSIEAILERFVHVFFSDVCGIKDLVFKMPIHSLTPAEKIKSAAPEIDYLIKQFKNFVIDGVIDHELLQLDSSPVHFSDVPSLLKKKYVFSRNDRIREIQHYFFDPNSILADRGDMEDRHTVFQRLSTQKTYKSEFEAYQQPHLERAIDQGYLHHAENDVIEMIDPVMVFIAGKLRKNGYISYWHISAPFRTAIDRLIREGFLETADGLFNKEEVSYLNFYLNMKEFSNAKDIRNKYLHGSHDRNAKRQEFDYMYFLRTIIVILLKLRDDLTMSRGIM</sequence>
<dbReference type="EMBL" id="CP071880">
    <property type="protein sequence ID" value="QTE51147.1"/>
    <property type="molecule type" value="Genomic_DNA"/>
</dbReference>
<accession>A0AAE6JIC3</accession>
<evidence type="ECO:0000313" key="1">
    <source>
        <dbReference type="EMBL" id="QEM06327.1"/>
    </source>
</evidence>
<evidence type="ECO:0000313" key="4">
    <source>
        <dbReference type="Proteomes" id="UP000663940"/>
    </source>
</evidence>
<reference evidence="1 3" key="1">
    <citation type="submission" date="2019-08" db="EMBL/GenBank/DDBJ databases">
        <title>Comparative genome analysis confer to the adaptation heavy metal polluted environment.</title>
        <authorList>
            <person name="Li Y."/>
        </authorList>
    </citation>
    <scope>NUCLEOTIDE SEQUENCE [LARGE SCALE GENOMIC DNA]</scope>
    <source>
        <strain evidence="1 3">P2</strain>
    </source>
</reference>
<dbReference type="RefSeq" id="WP_112657377.1">
    <property type="nucleotide sequence ID" value="NZ_CP043451.1"/>
</dbReference>
<dbReference type="EMBL" id="CP043451">
    <property type="protein sequence ID" value="QEM06327.1"/>
    <property type="molecule type" value="Genomic_DNA"/>
</dbReference>
<gene>
    <name evidence="1" type="ORF">DIU31_023425</name>
    <name evidence="2" type="ORF">J3L21_04030</name>
</gene>
<dbReference type="Proteomes" id="UP000663940">
    <property type="component" value="Chromosome"/>
</dbReference>
<reference evidence="2 4" key="2">
    <citation type="submission" date="2021-03" db="EMBL/GenBank/DDBJ databases">
        <title>Mucilaginibacter strains isolated from gold and copper mining confer multi heavy-metal resistance.</title>
        <authorList>
            <person name="Li Y."/>
        </authorList>
    </citation>
    <scope>NUCLEOTIDE SEQUENCE [LARGE SCALE GENOMIC DNA]</scope>
    <source>
        <strain evidence="2 4">P2-4</strain>
    </source>
</reference>
<keyword evidence="4" id="KW-1185">Reference proteome</keyword>
<evidence type="ECO:0000313" key="3">
    <source>
        <dbReference type="Proteomes" id="UP000250557"/>
    </source>
</evidence>
<name>A0AAE6JIC3_9SPHI</name>
<organism evidence="1 3">
    <name type="scientific">Mucilaginibacter rubeus</name>
    <dbReference type="NCBI Taxonomy" id="2027860"/>
    <lineage>
        <taxon>Bacteria</taxon>
        <taxon>Pseudomonadati</taxon>
        <taxon>Bacteroidota</taxon>
        <taxon>Sphingobacteriia</taxon>
        <taxon>Sphingobacteriales</taxon>
        <taxon>Sphingobacteriaceae</taxon>
        <taxon>Mucilaginibacter</taxon>
    </lineage>
</organism>
<evidence type="ECO:0000313" key="2">
    <source>
        <dbReference type="EMBL" id="QTE51147.1"/>
    </source>
</evidence>
<dbReference type="AlphaFoldDB" id="A0AAE6JIC3"/>
<protein>
    <submittedName>
        <fullName evidence="1">Uncharacterized protein</fullName>
    </submittedName>
</protein>
<proteinExistence type="predicted"/>
<dbReference type="Proteomes" id="UP000250557">
    <property type="component" value="Chromosome"/>
</dbReference>